<dbReference type="VEuPathDB" id="FungiDB:AO090103000440"/>
<keyword evidence="6" id="KW-0805">Transcription regulation</keyword>
<dbReference type="PANTHER" id="PTHR47540">
    <property type="entry name" value="THIAMINE REPRESSIBLE GENES REGULATORY PROTEIN THI5"/>
    <property type="match status" value="1"/>
</dbReference>
<dbReference type="CDD" id="cd12148">
    <property type="entry name" value="fungal_TF_MHR"/>
    <property type="match status" value="1"/>
</dbReference>
<feature type="transmembrane region" description="Helical" evidence="12">
    <location>
        <begin position="146"/>
        <end position="165"/>
    </location>
</feature>
<feature type="transmembrane region" description="Helical" evidence="12">
    <location>
        <begin position="50"/>
        <end position="71"/>
    </location>
</feature>
<dbReference type="Proteomes" id="UP000190312">
    <property type="component" value="Unassembled WGS sequence"/>
</dbReference>
<keyword evidence="8 12" id="KW-0472">Membrane</keyword>
<comment type="subcellular location">
    <subcellularLocation>
        <location evidence="2">Membrane</location>
    </subcellularLocation>
    <subcellularLocation>
        <location evidence="1">Nucleus</location>
    </subcellularLocation>
</comment>
<dbReference type="OrthoDB" id="3548654at2759"/>
<dbReference type="GO" id="GO:0006351">
    <property type="term" value="P:DNA-templated transcription"/>
    <property type="evidence" value="ECO:0007669"/>
    <property type="project" value="InterPro"/>
</dbReference>
<evidence type="ECO:0000256" key="6">
    <source>
        <dbReference type="ARBA" id="ARBA00023015"/>
    </source>
</evidence>
<reference evidence="14 15" key="1">
    <citation type="submission" date="2016-10" db="EMBL/GenBank/DDBJ databases">
        <title>Genome sequencing of Aspergillus oryzae BCC7051.</title>
        <authorList>
            <person name="Thammarongtham C."/>
            <person name="Vorapreeda T."/>
            <person name="Nookaew I."/>
            <person name="Srisuk T."/>
            <person name="Land M."/>
            <person name="Jeennor S."/>
            <person name="Laoteng K."/>
        </authorList>
    </citation>
    <scope>NUCLEOTIDE SEQUENCE [LARGE SCALE GENOMIC DNA]</scope>
    <source>
        <strain evidence="14 15">BCC7051</strain>
    </source>
</reference>
<evidence type="ECO:0000256" key="7">
    <source>
        <dbReference type="ARBA" id="ARBA00023125"/>
    </source>
</evidence>
<dbReference type="SUPFAM" id="SSF57701">
    <property type="entry name" value="Zn2/Cys6 DNA-binding domain"/>
    <property type="match status" value="1"/>
</dbReference>
<gene>
    <name evidence="14" type="ORF">OAory_01099850</name>
</gene>
<evidence type="ECO:0000256" key="1">
    <source>
        <dbReference type="ARBA" id="ARBA00004123"/>
    </source>
</evidence>
<keyword evidence="3 12" id="KW-0812">Transmembrane</keyword>
<dbReference type="PANTHER" id="PTHR47540:SF6">
    <property type="entry name" value="ZN(II)2CYS6 TRANSCRIPTION FACTOR (EUROFUNG)"/>
    <property type="match status" value="1"/>
</dbReference>
<feature type="transmembrane region" description="Helical" evidence="12">
    <location>
        <begin position="83"/>
        <end position="106"/>
    </location>
</feature>
<dbReference type="Gene3D" id="4.10.240.10">
    <property type="entry name" value="Zn(2)-C6 fungal-type DNA-binding domain"/>
    <property type="match status" value="1"/>
</dbReference>
<dbReference type="CDD" id="cd00067">
    <property type="entry name" value="GAL4"/>
    <property type="match status" value="1"/>
</dbReference>
<evidence type="ECO:0000256" key="12">
    <source>
        <dbReference type="SAM" id="Phobius"/>
    </source>
</evidence>
<proteinExistence type="predicted"/>
<sequence length="1099" mass="122219">MDRLSERSIPNVTIEDMQDHSPKKEEVWEEVTHDAVFGEISEEGPNYRNVGFFGTVILMMKTQIGLGVLSIPTAFDTLGMVPGVIVLCAVAAITTWSAYVVGTFKLRHREIYGIDDAGALILGPIGRVILATAFCLWISIGLNAVSTHALCTAVFVVIAAIPGFLFSSIRTLGKITWLAWVGLPCILTAILIVTIAVGIQDRPAAAPPGEWVSDFKVVGNPGFTKGITAVSAIVFAFSGTPGFFSIVSEMREPSQFTKAVMACQAGVTIIYLVIGVVVYYYCGSYVSSPALGSAGGTVKKISYGFALPGLIVTLTIVSHIPAKYIFLHLLRGSKHLTSNSPTHWICWLSCTLSIAVIAYIIASVIPVFDSLVSLIGALLGPLMCFQTMGGMWLYDNWGTATRTKKWYFMAGFSMFVIVSGTFLMVAGTCVSCRQSKIKCSGTDPCNNCQRRKVRCVFTEPPNKVVVTESYLQQLRREAEKSHSQGMKRSSETAFTPDVEPEGSEEPAIHAPLRIDHARSIWTSPFTLPSKTIKNTHRNKRSWIWLAPSSMWSFTARLTLMMTEKLNLESHSAPNLIDRDIYLLHWRPAPPDDQPDIHGLPSLDHALYLLNTVMFYMGQNYFLFEKKTFLAHLHEFYYGDALRKAMEYKLWFVQYLLVLAFGSAFVVQPTKNTREPPGAKYFIRAMSLMPEHSTLWKDSLLAIEVLGLAGLYLYSIDHRESAHVYLGQAIRIAQLEGMHTQLPEEELGIDTVTRCHNLWWTLYLMDRHFSASLGLPMITQDNDITTLIDPPTASSRNATLSLRVRLSQMLSFILSSIYKTEETQLGIFLEQTRSVLHAMAGLAQEIESAVSIQLQKPLHRVPRETRLIMLIYHQCVIVATRPLLLSVLKERLEKLGHGEEDWQSLLVATEALIATGIKSAAKTLQLLTDEDDLLEAFLPFDLEYTYGAAIHLMMAHTLFPGAVEHCSLNQVYSILDGMIYKGNQVAAARKAELTHLEYLFQELATRIEQCGLQTLTLHSLPQDEHAVENSSHQLENHLLPVPEPTLPMDGDPELLPSDLRPTASNMECLDSLGISSYEFFSIVAQIGHHESYSLLDPRET</sequence>
<feature type="transmembrane region" description="Helical" evidence="12">
    <location>
        <begin position="301"/>
        <end position="322"/>
    </location>
</feature>
<accession>A0A1S9DI15</accession>
<keyword evidence="5 12" id="KW-1133">Transmembrane helix</keyword>
<keyword evidence="4" id="KW-0479">Metal-binding</keyword>
<dbReference type="InterPro" id="IPR001138">
    <property type="entry name" value="Zn2Cys6_DnaBD"/>
</dbReference>
<evidence type="ECO:0000256" key="2">
    <source>
        <dbReference type="ARBA" id="ARBA00004370"/>
    </source>
</evidence>
<dbReference type="GO" id="GO:0016020">
    <property type="term" value="C:membrane"/>
    <property type="evidence" value="ECO:0007669"/>
    <property type="project" value="UniProtKB-SubCell"/>
</dbReference>
<evidence type="ECO:0000256" key="10">
    <source>
        <dbReference type="ARBA" id="ARBA00023242"/>
    </source>
</evidence>
<dbReference type="InterPro" id="IPR013057">
    <property type="entry name" value="AA_transpt_TM"/>
</dbReference>
<dbReference type="EMBL" id="MKZY01000005">
    <property type="protein sequence ID" value="OOO08689.1"/>
    <property type="molecule type" value="Genomic_DNA"/>
</dbReference>
<evidence type="ECO:0000313" key="15">
    <source>
        <dbReference type="Proteomes" id="UP000190312"/>
    </source>
</evidence>
<name>A0A1S9DI15_ASPOZ</name>
<dbReference type="Pfam" id="PF01490">
    <property type="entry name" value="Aa_trans"/>
    <property type="match status" value="1"/>
</dbReference>
<dbReference type="GO" id="GO:0008270">
    <property type="term" value="F:zinc ion binding"/>
    <property type="evidence" value="ECO:0007669"/>
    <property type="project" value="InterPro"/>
</dbReference>
<dbReference type="InterPro" id="IPR007219">
    <property type="entry name" value="XnlR_reg_dom"/>
</dbReference>
<feature type="transmembrane region" description="Helical" evidence="12">
    <location>
        <begin position="406"/>
        <end position="426"/>
    </location>
</feature>
<evidence type="ECO:0000256" key="8">
    <source>
        <dbReference type="ARBA" id="ARBA00023136"/>
    </source>
</evidence>
<dbReference type="PROSITE" id="PS00463">
    <property type="entry name" value="ZN2_CY6_FUNGAL_1"/>
    <property type="match status" value="1"/>
</dbReference>
<dbReference type="eggNOG" id="ENOG502SI9D">
    <property type="taxonomic scope" value="Eukaryota"/>
</dbReference>
<dbReference type="VEuPathDB" id="FungiDB:AO090166000107"/>
<evidence type="ECO:0000256" key="5">
    <source>
        <dbReference type="ARBA" id="ARBA00022989"/>
    </source>
</evidence>
<dbReference type="GO" id="GO:0005634">
    <property type="term" value="C:nucleus"/>
    <property type="evidence" value="ECO:0007669"/>
    <property type="project" value="UniProtKB-SubCell"/>
</dbReference>
<dbReference type="AlphaFoldDB" id="A0A1S9DI15"/>
<evidence type="ECO:0000313" key="14">
    <source>
        <dbReference type="EMBL" id="OOO08689.1"/>
    </source>
</evidence>
<dbReference type="PROSITE" id="PS50048">
    <property type="entry name" value="ZN2_CY6_FUNGAL_2"/>
    <property type="match status" value="1"/>
</dbReference>
<keyword evidence="10" id="KW-0539">Nucleus</keyword>
<feature type="region of interest" description="Disordered" evidence="11">
    <location>
        <begin position="1"/>
        <end position="23"/>
    </location>
</feature>
<feature type="region of interest" description="Disordered" evidence="11">
    <location>
        <begin position="477"/>
        <end position="506"/>
    </location>
</feature>
<feature type="transmembrane region" description="Helical" evidence="12">
    <location>
        <begin position="177"/>
        <end position="199"/>
    </location>
</feature>
<feature type="transmembrane region" description="Helical" evidence="12">
    <location>
        <begin position="371"/>
        <end position="394"/>
    </location>
</feature>
<dbReference type="SMART" id="SM00066">
    <property type="entry name" value="GAL4"/>
    <property type="match status" value="1"/>
</dbReference>
<keyword evidence="9" id="KW-0804">Transcription</keyword>
<feature type="transmembrane region" description="Helical" evidence="12">
    <location>
        <begin position="118"/>
        <end position="140"/>
    </location>
</feature>
<evidence type="ECO:0000259" key="13">
    <source>
        <dbReference type="PROSITE" id="PS50048"/>
    </source>
</evidence>
<keyword evidence="7" id="KW-0238">DNA-binding</keyword>
<dbReference type="GO" id="GO:0000981">
    <property type="term" value="F:DNA-binding transcription factor activity, RNA polymerase II-specific"/>
    <property type="evidence" value="ECO:0007669"/>
    <property type="project" value="InterPro"/>
</dbReference>
<dbReference type="InterPro" id="IPR036864">
    <property type="entry name" value="Zn2-C6_fun-type_DNA-bd_sf"/>
</dbReference>
<dbReference type="GO" id="GO:0045944">
    <property type="term" value="P:positive regulation of transcription by RNA polymerase II"/>
    <property type="evidence" value="ECO:0007669"/>
    <property type="project" value="TreeGrafter"/>
</dbReference>
<organism evidence="14 15">
    <name type="scientific">Aspergillus oryzae</name>
    <name type="common">Yellow koji mold</name>
    <dbReference type="NCBI Taxonomy" id="5062"/>
    <lineage>
        <taxon>Eukaryota</taxon>
        <taxon>Fungi</taxon>
        <taxon>Dikarya</taxon>
        <taxon>Ascomycota</taxon>
        <taxon>Pezizomycotina</taxon>
        <taxon>Eurotiomycetes</taxon>
        <taxon>Eurotiomycetidae</taxon>
        <taxon>Eurotiales</taxon>
        <taxon>Aspergillaceae</taxon>
        <taxon>Aspergillus</taxon>
        <taxon>Aspergillus subgen. Circumdati</taxon>
    </lineage>
</organism>
<feature type="transmembrane region" description="Helical" evidence="12">
    <location>
        <begin position="226"/>
        <end position="247"/>
    </location>
</feature>
<evidence type="ECO:0000256" key="9">
    <source>
        <dbReference type="ARBA" id="ARBA00023163"/>
    </source>
</evidence>
<protein>
    <submittedName>
        <fullName evidence="14">Amino acid transporter transmembrane</fullName>
    </submittedName>
</protein>
<dbReference type="InterPro" id="IPR051711">
    <property type="entry name" value="Stress_Response_Reg"/>
</dbReference>
<dbReference type="VEuPathDB" id="FungiDB:AO090020000269"/>
<feature type="transmembrane region" description="Helical" evidence="12">
    <location>
        <begin position="259"/>
        <end position="281"/>
    </location>
</feature>
<feature type="compositionally biased region" description="Polar residues" evidence="11">
    <location>
        <begin position="483"/>
        <end position="493"/>
    </location>
</feature>
<evidence type="ECO:0000256" key="4">
    <source>
        <dbReference type="ARBA" id="ARBA00022723"/>
    </source>
</evidence>
<dbReference type="Pfam" id="PF04082">
    <property type="entry name" value="Fungal_trans"/>
    <property type="match status" value="1"/>
</dbReference>
<comment type="caution">
    <text evidence="14">The sequence shown here is derived from an EMBL/GenBank/DDBJ whole genome shotgun (WGS) entry which is preliminary data.</text>
</comment>
<dbReference type="GO" id="GO:0043565">
    <property type="term" value="F:sequence-specific DNA binding"/>
    <property type="evidence" value="ECO:0007669"/>
    <property type="project" value="TreeGrafter"/>
</dbReference>
<evidence type="ECO:0000256" key="11">
    <source>
        <dbReference type="SAM" id="MobiDB-lite"/>
    </source>
</evidence>
<dbReference type="SMART" id="SM00906">
    <property type="entry name" value="Fungal_trans"/>
    <property type="match status" value="1"/>
</dbReference>
<evidence type="ECO:0000256" key="3">
    <source>
        <dbReference type="ARBA" id="ARBA00022692"/>
    </source>
</evidence>
<feature type="domain" description="Zn(2)-C6 fungal-type" evidence="13">
    <location>
        <begin position="428"/>
        <end position="457"/>
    </location>
</feature>
<feature type="transmembrane region" description="Helical" evidence="12">
    <location>
        <begin position="343"/>
        <end position="365"/>
    </location>
</feature>